<dbReference type="AlphaFoldDB" id="F8E6A0"/>
<proteinExistence type="inferred from homology"/>
<sequence length="232" mass="25669">MKTIGLLGGMSWESTLSYYKAINEGVKKELGGFHSAKIVLYSVDFAEIEEFQNTGQWDKAGNLLAEAAKGVQCAGADFLLLCTNTMHNVVSQIEENIDIPVLHIADATAEELLRNDVKKAGLLGTKFTMEHDFYKNRIREKFGIEVIIPGEDERNAVNDIIYDELCQGIKNYTSEEKILEIIKSLREDGADAVILGCTEISMIIGQEDTDIPLYDTTLIHADAAVKKALKVP</sequence>
<dbReference type="PROSITE" id="PS00924">
    <property type="entry name" value="ASP_GLU_RACEMASE_2"/>
    <property type="match status" value="1"/>
</dbReference>
<evidence type="ECO:0000313" key="3">
    <source>
        <dbReference type="EMBL" id="AEI15867.1"/>
    </source>
</evidence>
<dbReference type="NCBIfam" id="TIGR00035">
    <property type="entry name" value="asp_race"/>
    <property type="match status" value="1"/>
</dbReference>
<dbReference type="RefSeq" id="WP_013887310.1">
    <property type="nucleotide sequence ID" value="NC_015672.1"/>
</dbReference>
<dbReference type="InterPro" id="IPR033134">
    <property type="entry name" value="Asp/Glu_racemase_AS_2"/>
</dbReference>
<dbReference type="HOGENOM" id="CLU_055360_1_0_0"/>
<dbReference type="SUPFAM" id="SSF53681">
    <property type="entry name" value="Aspartate/glutamate racemase"/>
    <property type="match status" value="2"/>
</dbReference>
<dbReference type="PANTHER" id="PTHR21198:SF7">
    <property type="entry name" value="ASPARTATE-GLUTAMATE RACEMASE FAMILY"/>
    <property type="match status" value="1"/>
</dbReference>
<reference evidence="3 4" key="1">
    <citation type="journal article" date="2011" name="Stand. Genomic Sci.">
        <title>Genome sequence of the moderately thermophilic halophile Flexistipes sinusarabici strain (MAS10).</title>
        <authorList>
            <person name="Lapidus A."/>
            <person name="Chertkov O."/>
            <person name="Nolan M."/>
            <person name="Lucas S."/>
            <person name="Hammon N."/>
            <person name="Deshpande S."/>
            <person name="Cheng J.F."/>
            <person name="Tapia R."/>
            <person name="Han C."/>
            <person name="Goodwin L."/>
            <person name="Pitluck S."/>
            <person name="Liolios K."/>
            <person name="Pagani I."/>
            <person name="Ivanova N."/>
            <person name="Huntemann M."/>
            <person name="Mavromatis K."/>
            <person name="Mikhailova N."/>
            <person name="Pati A."/>
            <person name="Chen A."/>
            <person name="Palaniappan K."/>
            <person name="Land M."/>
            <person name="Hauser L."/>
            <person name="Brambilla E.M."/>
            <person name="Rohde M."/>
            <person name="Abt B."/>
            <person name="Spring S."/>
            <person name="Goker M."/>
            <person name="Bristow J."/>
            <person name="Eisen J.A."/>
            <person name="Markowitz V."/>
            <person name="Hugenholtz P."/>
            <person name="Kyrpides N.C."/>
            <person name="Klenk H.P."/>
            <person name="Woyke T."/>
        </authorList>
    </citation>
    <scope>NUCLEOTIDE SEQUENCE [LARGE SCALE GENOMIC DNA]</scope>
    <source>
        <strain evidence="4">DSM 4947 / MAS 10</strain>
    </source>
</reference>
<evidence type="ECO:0000256" key="1">
    <source>
        <dbReference type="ARBA" id="ARBA00007847"/>
    </source>
</evidence>
<evidence type="ECO:0000256" key="2">
    <source>
        <dbReference type="ARBA" id="ARBA00023235"/>
    </source>
</evidence>
<keyword evidence="2" id="KW-0413">Isomerase</keyword>
<gene>
    <name evidence="3" type="ordered locus">Flexsi_2247</name>
</gene>
<dbReference type="Gene3D" id="3.40.50.1860">
    <property type="match status" value="2"/>
</dbReference>
<protein>
    <submittedName>
        <fullName evidence="3">Aspartate racemase</fullName>
    </submittedName>
</protein>
<dbReference type="Pfam" id="PF01177">
    <property type="entry name" value="Asp_Glu_race"/>
    <property type="match status" value="1"/>
</dbReference>
<reference evidence="4" key="2">
    <citation type="submission" date="2011-06" db="EMBL/GenBank/DDBJ databases">
        <title>The complete genome of Flexistipes sinusarabici DSM 4947.</title>
        <authorList>
            <person name="Lucas S."/>
            <person name="Han J."/>
            <person name="Lapidus A."/>
            <person name="Bruce D."/>
            <person name="Goodwin L."/>
            <person name="Pitluck S."/>
            <person name="Peters L."/>
            <person name="Kyrpides N."/>
            <person name="Mavromatis K."/>
            <person name="Ivanova N."/>
            <person name="Mikhailova N."/>
            <person name="Chertkov O."/>
            <person name="Detter J.C."/>
            <person name="Tapia R."/>
            <person name="Han C."/>
            <person name="Land M."/>
            <person name="Hauser L."/>
            <person name="Markowitz V."/>
            <person name="Cheng J.-F."/>
            <person name="Hugenholtz P."/>
            <person name="Woyke T."/>
            <person name="Wu D."/>
            <person name="Spring S."/>
            <person name="Schroeder M."/>
            <person name="Brambilla E."/>
            <person name="Klenk H.-P."/>
            <person name="Eisen J.A."/>
        </authorList>
    </citation>
    <scope>NUCLEOTIDE SEQUENCE [LARGE SCALE GENOMIC DNA]</scope>
    <source>
        <strain evidence="4">DSM 4947 / MAS 10</strain>
    </source>
</reference>
<dbReference type="PANTHER" id="PTHR21198">
    <property type="entry name" value="GLUTAMATE RACEMASE"/>
    <property type="match status" value="1"/>
</dbReference>
<keyword evidence="4" id="KW-1185">Reference proteome</keyword>
<dbReference type="Proteomes" id="UP000006621">
    <property type="component" value="Chromosome"/>
</dbReference>
<dbReference type="InterPro" id="IPR015942">
    <property type="entry name" value="Asp/Glu/hydantoin_racemase"/>
</dbReference>
<dbReference type="KEGG" id="fsi:Flexsi_2247"/>
<comment type="similarity">
    <text evidence="1">Belongs to the aspartate/glutamate racemases family.</text>
</comment>
<accession>F8E6A0</accession>
<dbReference type="STRING" id="717231.Flexsi_2247"/>
<dbReference type="InterPro" id="IPR001920">
    <property type="entry name" value="Asp/Glu_race"/>
</dbReference>
<dbReference type="EMBL" id="CP002858">
    <property type="protein sequence ID" value="AEI15867.1"/>
    <property type="molecule type" value="Genomic_DNA"/>
</dbReference>
<dbReference type="InterPro" id="IPR004380">
    <property type="entry name" value="Asp_race"/>
</dbReference>
<dbReference type="OrthoDB" id="9803739at2"/>
<name>F8E6A0_FLESM</name>
<evidence type="ECO:0000313" key="4">
    <source>
        <dbReference type="Proteomes" id="UP000006621"/>
    </source>
</evidence>
<dbReference type="GO" id="GO:0047661">
    <property type="term" value="F:amino-acid racemase activity"/>
    <property type="evidence" value="ECO:0007669"/>
    <property type="project" value="InterPro"/>
</dbReference>
<dbReference type="eggNOG" id="COG1794">
    <property type="taxonomic scope" value="Bacteria"/>
</dbReference>
<organism evidence="3 4">
    <name type="scientific">Flexistipes sinusarabici (strain ATCC 49648 / DSM 4947 / MAS 10)</name>
    <dbReference type="NCBI Taxonomy" id="717231"/>
    <lineage>
        <taxon>Bacteria</taxon>
        <taxon>Pseudomonadati</taxon>
        <taxon>Deferribacterota</taxon>
        <taxon>Deferribacteres</taxon>
        <taxon>Deferribacterales</taxon>
        <taxon>Flexistipitaceae</taxon>
        <taxon>Flexistipes</taxon>
    </lineage>
</organism>